<proteinExistence type="predicted"/>
<keyword evidence="2" id="KW-1185">Reference proteome</keyword>
<organism evidence="1 2">
    <name type="scientific">Zarea fungicola</name>
    <dbReference type="NCBI Taxonomy" id="93591"/>
    <lineage>
        <taxon>Eukaryota</taxon>
        <taxon>Fungi</taxon>
        <taxon>Dikarya</taxon>
        <taxon>Ascomycota</taxon>
        <taxon>Pezizomycotina</taxon>
        <taxon>Sordariomycetes</taxon>
        <taxon>Hypocreomycetidae</taxon>
        <taxon>Hypocreales</taxon>
        <taxon>Cordycipitaceae</taxon>
        <taxon>Zarea</taxon>
    </lineage>
</organism>
<sequence length="299" mass="32375">MGVDVPWDRLIRFVAKDGQIYYGEPILSAELLDIGKISIDPNPPVSARVIQGNPLSESCVFTGECKQVQKILCPLAPEAVPAVRCIGGNYKTHLNELGVGVARFPTMFSKFPTSIIGSGDTIVVPKIAQDDQADYEIELVVVMGKDAKHCSLENALDHVVGYTVGNDVSARKWQMDPELIGTHPPPQISFSKAFDTFCPIGPMIVSARVVGDPHSLRLRTFVNGQLRQDGNTSSMIFNIPQIIQFCSQGSTISAGSIILTGTPSGVGYAMNPPNFLRPGDKIEMEIEKIGTLVNTVSYE</sequence>
<dbReference type="EMBL" id="JANJQO010000112">
    <property type="protein sequence ID" value="KAJ2981768.1"/>
    <property type="molecule type" value="Genomic_DNA"/>
</dbReference>
<comment type="caution">
    <text evidence="1">The sequence shown here is derived from an EMBL/GenBank/DDBJ whole genome shotgun (WGS) entry which is preliminary data.</text>
</comment>
<name>A0ACC1NTV5_9HYPO</name>
<evidence type="ECO:0000313" key="2">
    <source>
        <dbReference type="Proteomes" id="UP001143910"/>
    </source>
</evidence>
<dbReference type="Proteomes" id="UP001143910">
    <property type="component" value="Unassembled WGS sequence"/>
</dbReference>
<protein>
    <submittedName>
        <fullName evidence="1">Uncharacterized protein</fullName>
    </submittedName>
</protein>
<accession>A0ACC1NTV5</accession>
<gene>
    <name evidence="1" type="ORF">NQ176_g1825</name>
</gene>
<reference evidence="1" key="1">
    <citation type="submission" date="2022-08" db="EMBL/GenBank/DDBJ databases">
        <title>Genome Sequence of Lecanicillium fungicola.</title>
        <authorList>
            <person name="Buettner E."/>
        </authorList>
    </citation>
    <scope>NUCLEOTIDE SEQUENCE</scope>
    <source>
        <strain evidence="1">Babe33</strain>
    </source>
</reference>
<evidence type="ECO:0000313" key="1">
    <source>
        <dbReference type="EMBL" id="KAJ2981768.1"/>
    </source>
</evidence>